<evidence type="ECO:0000256" key="2">
    <source>
        <dbReference type="ARBA" id="ARBA00022698"/>
    </source>
</evidence>
<evidence type="ECO:0000256" key="5">
    <source>
        <dbReference type="ARBA" id="ARBA00026071"/>
    </source>
</evidence>
<keyword evidence="1" id="KW-0645">Protease</keyword>
<evidence type="ECO:0000313" key="8">
    <source>
        <dbReference type="Proteomes" id="UP000499080"/>
    </source>
</evidence>
<dbReference type="Pfam" id="PF12465">
    <property type="entry name" value="Pr_beta_C"/>
    <property type="match status" value="1"/>
</dbReference>
<dbReference type="AlphaFoldDB" id="A0A4Y2QE80"/>
<evidence type="ECO:0000259" key="6">
    <source>
        <dbReference type="Pfam" id="PF12465"/>
    </source>
</evidence>
<evidence type="ECO:0000256" key="3">
    <source>
        <dbReference type="ARBA" id="ARBA00022801"/>
    </source>
</evidence>
<dbReference type="InterPro" id="IPR024689">
    <property type="entry name" value="Proteasome_bsu_C"/>
</dbReference>
<dbReference type="InterPro" id="IPR023333">
    <property type="entry name" value="Proteasome_suB-type"/>
</dbReference>
<feature type="domain" description="Proteasome beta subunit C-terminal" evidence="6">
    <location>
        <begin position="189"/>
        <end position="223"/>
    </location>
</feature>
<dbReference type="GO" id="GO:0004298">
    <property type="term" value="F:threonine-type endopeptidase activity"/>
    <property type="evidence" value="ECO:0007669"/>
    <property type="project" value="UniProtKB-KW"/>
</dbReference>
<gene>
    <name evidence="7" type="primary">Psmb7_1</name>
    <name evidence="7" type="ORF">AVEN_251182_1</name>
</gene>
<evidence type="ECO:0000313" key="7">
    <source>
        <dbReference type="EMBL" id="GBN61774.1"/>
    </source>
</evidence>
<protein>
    <submittedName>
        <fullName evidence="7">Proteasome subunit beta type-7</fullName>
    </submittedName>
</protein>
<keyword evidence="8" id="KW-1185">Reference proteome</keyword>
<comment type="subunit">
    <text evidence="5">The 26S proteasome consists of a 20S proteasome core and two 19S regulatory subunits. The 20S proteasome core is composed of 28 subunits that are arranged in four stacked rings, resulting in a barrel-shaped structure. The two end rings are each formed by seven alpha subunits, and the two central rings are each formed by seven beta subunits. The catalytic chamber with the active sites is on the inside of the barrel.</text>
</comment>
<dbReference type="EMBL" id="BGPR01013692">
    <property type="protein sequence ID" value="GBN61774.1"/>
    <property type="molecule type" value="Genomic_DNA"/>
</dbReference>
<dbReference type="GO" id="GO:0005737">
    <property type="term" value="C:cytoplasm"/>
    <property type="evidence" value="ECO:0007669"/>
    <property type="project" value="TreeGrafter"/>
</dbReference>
<name>A0A4Y2QE80_ARAVE</name>
<dbReference type="Proteomes" id="UP000499080">
    <property type="component" value="Unassembled WGS sequence"/>
</dbReference>
<reference evidence="7 8" key="1">
    <citation type="journal article" date="2019" name="Sci. Rep.">
        <title>Orb-weaving spider Araneus ventricosus genome elucidates the spidroin gene catalogue.</title>
        <authorList>
            <person name="Kono N."/>
            <person name="Nakamura H."/>
            <person name="Ohtoshi R."/>
            <person name="Moran D.A.P."/>
            <person name="Shinohara A."/>
            <person name="Yoshida Y."/>
            <person name="Fujiwara M."/>
            <person name="Mori M."/>
            <person name="Tomita M."/>
            <person name="Arakawa K."/>
        </authorList>
    </citation>
    <scope>NUCLEOTIDE SEQUENCE [LARGE SCALE GENOMIC DNA]</scope>
</reference>
<dbReference type="InterPro" id="IPR029055">
    <property type="entry name" value="Ntn_hydrolases_N"/>
</dbReference>
<evidence type="ECO:0000256" key="1">
    <source>
        <dbReference type="ARBA" id="ARBA00022670"/>
    </source>
</evidence>
<comment type="caution">
    <text evidence="7">The sequence shown here is derived from an EMBL/GenBank/DDBJ whole genome shotgun (WGS) entry which is preliminary data.</text>
</comment>
<organism evidence="7 8">
    <name type="scientific">Araneus ventricosus</name>
    <name type="common">Orbweaver spider</name>
    <name type="synonym">Epeira ventricosa</name>
    <dbReference type="NCBI Taxonomy" id="182803"/>
    <lineage>
        <taxon>Eukaryota</taxon>
        <taxon>Metazoa</taxon>
        <taxon>Ecdysozoa</taxon>
        <taxon>Arthropoda</taxon>
        <taxon>Chelicerata</taxon>
        <taxon>Arachnida</taxon>
        <taxon>Araneae</taxon>
        <taxon>Araneomorphae</taxon>
        <taxon>Entelegynae</taxon>
        <taxon>Araneoidea</taxon>
        <taxon>Araneidae</taxon>
        <taxon>Araneus</taxon>
    </lineage>
</organism>
<accession>A0A4Y2QE80</accession>
<dbReference type="PANTHER" id="PTHR32194">
    <property type="entry name" value="METALLOPROTEASE TLDD"/>
    <property type="match status" value="1"/>
</dbReference>
<dbReference type="SUPFAM" id="SSF56235">
    <property type="entry name" value="N-terminal nucleophile aminohydrolases (Ntn hydrolases)"/>
    <property type="match status" value="1"/>
</dbReference>
<dbReference type="OrthoDB" id="429533at2759"/>
<dbReference type="PANTHER" id="PTHR32194:SF4">
    <property type="entry name" value="PROTEASOME SUBUNIT BETA TYPE-7"/>
    <property type="match status" value="1"/>
</dbReference>
<keyword evidence="7" id="KW-0647">Proteasome</keyword>
<evidence type="ECO:0000256" key="4">
    <source>
        <dbReference type="ARBA" id="ARBA00023242"/>
    </source>
</evidence>
<dbReference type="Pfam" id="PF00227">
    <property type="entry name" value="Proteasome"/>
    <property type="match status" value="1"/>
</dbReference>
<sequence>VDKNINIDELVEEHIQELTTEEPTVFRCVSQPDLMEESWSEKEELILESKGKIVLMYPIRPDPVGSMGIRPDLTGLKLVPDCNPYLYQGHVSAALILGGVDLSGPSIYTIHPHGSSEKEQYSTMGSGSLAAMSVFEKGWKPDLKLDEAKQLARDAIAAGVFNDLGSGSNVDLCVITKAGAEMIRPYEVANEKGQIQGTYRYAPGTTAVLSSKSVPLEIVETITRSTRDASEEAMDTA</sequence>
<keyword evidence="4" id="KW-0539">Nucleus</keyword>
<dbReference type="InterPro" id="IPR001353">
    <property type="entry name" value="Proteasome_sua/b"/>
</dbReference>
<keyword evidence="2" id="KW-0888">Threonine protease</keyword>
<dbReference type="Gene3D" id="3.60.20.10">
    <property type="entry name" value="Glutamine Phosphoribosylpyrophosphate, subunit 1, domain 1"/>
    <property type="match status" value="1"/>
</dbReference>
<dbReference type="GO" id="GO:0005839">
    <property type="term" value="C:proteasome core complex"/>
    <property type="evidence" value="ECO:0007669"/>
    <property type="project" value="InterPro"/>
</dbReference>
<dbReference type="GO" id="GO:0051603">
    <property type="term" value="P:proteolysis involved in protein catabolic process"/>
    <property type="evidence" value="ECO:0007669"/>
    <property type="project" value="InterPro"/>
</dbReference>
<feature type="non-terminal residue" evidence="7">
    <location>
        <position position="1"/>
    </location>
</feature>
<proteinExistence type="predicted"/>
<keyword evidence="3" id="KW-0378">Hydrolase</keyword>